<dbReference type="Gene3D" id="1.20.1250.20">
    <property type="entry name" value="MFS general substrate transporter like domains"/>
    <property type="match status" value="1"/>
</dbReference>
<evidence type="ECO:0000313" key="3">
    <source>
        <dbReference type="Proteomes" id="UP001147700"/>
    </source>
</evidence>
<keyword evidence="1" id="KW-0812">Transmembrane</keyword>
<comment type="caution">
    <text evidence="2">The sequence shown here is derived from an EMBL/GenBank/DDBJ whole genome shotgun (WGS) entry which is preliminary data.</text>
</comment>
<dbReference type="PANTHER" id="PTHR23542">
    <property type="match status" value="1"/>
</dbReference>
<dbReference type="Pfam" id="PF07690">
    <property type="entry name" value="MFS_1"/>
    <property type="match status" value="1"/>
</dbReference>
<name>A0ABT4RPD0_9ACTN</name>
<dbReference type="Proteomes" id="UP001147700">
    <property type="component" value="Unassembled WGS sequence"/>
</dbReference>
<accession>A0ABT4RPD0</accession>
<dbReference type="InterPro" id="IPR011701">
    <property type="entry name" value="MFS"/>
</dbReference>
<protein>
    <submittedName>
        <fullName evidence="2">MFS transporter</fullName>
    </submittedName>
</protein>
<gene>
    <name evidence="2" type="ORF">OJ962_22930</name>
</gene>
<dbReference type="RefSeq" id="WP_202953308.1">
    <property type="nucleotide sequence ID" value="NZ_JAPCID010000038.1"/>
</dbReference>
<feature type="transmembrane region" description="Helical" evidence="1">
    <location>
        <begin position="276"/>
        <end position="305"/>
    </location>
</feature>
<feature type="transmembrane region" description="Helical" evidence="1">
    <location>
        <begin position="79"/>
        <end position="98"/>
    </location>
</feature>
<feature type="transmembrane region" description="Helical" evidence="1">
    <location>
        <begin position="45"/>
        <end position="67"/>
    </location>
</feature>
<dbReference type="InterPro" id="IPR036259">
    <property type="entry name" value="MFS_trans_sf"/>
</dbReference>
<feature type="transmembrane region" description="Helical" evidence="1">
    <location>
        <begin position="12"/>
        <end position="39"/>
    </location>
</feature>
<feature type="transmembrane region" description="Helical" evidence="1">
    <location>
        <begin position="362"/>
        <end position="381"/>
    </location>
</feature>
<reference evidence="2" key="1">
    <citation type="submission" date="2022-10" db="EMBL/GenBank/DDBJ databases">
        <title>The WGS of Solirubrobacter sp. CPCC 204708.</title>
        <authorList>
            <person name="Jiang Z."/>
        </authorList>
    </citation>
    <scope>NUCLEOTIDE SEQUENCE</scope>
    <source>
        <strain evidence="2">CPCC 204708</strain>
    </source>
</reference>
<sequence length="385" mass="37717">MNATLRTAGQLAGAPGLLVAVGIARLGVPALSLAMLLAARDASGSYGAAALVSAAFAIAAAASQLPWGRLADRHGARPVLQCLAIGQGLALVAFAALAHREAGVAAMGISAALAGLCFPPMGTVSRAAWQQTPDEETRRALFALDGLTTELTLILGPLLASALVAAGGGPVAVAVGAAMVVISVMVGARSRLLPSGGTHPLPSGLVGLPPRALVVLLVATVAMAAALGAATVSGVALADRAGFPEGLPLTLMAAGGVVGVLAWSSRPVALSRRAQLICGLVLYATVVAGIGIAPTALAVLLFVVAGGLMAPCDALQAQLCGEAAPPVRLSESFAWLNSANWIGYAGGTAISGPLLDQAGISAGYLACAVAAVAAAALLTLARPDP</sequence>
<feature type="transmembrane region" description="Helical" evidence="1">
    <location>
        <begin position="104"/>
        <end position="129"/>
    </location>
</feature>
<evidence type="ECO:0000313" key="2">
    <source>
        <dbReference type="EMBL" id="MDA0140371.1"/>
    </source>
</evidence>
<proteinExistence type="predicted"/>
<dbReference type="EMBL" id="JAPCID010000038">
    <property type="protein sequence ID" value="MDA0140371.1"/>
    <property type="molecule type" value="Genomic_DNA"/>
</dbReference>
<dbReference type="SUPFAM" id="SSF103473">
    <property type="entry name" value="MFS general substrate transporter"/>
    <property type="match status" value="1"/>
</dbReference>
<feature type="transmembrane region" description="Helical" evidence="1">
    <location>
        <begin position="247"/>
        <end position="264"/>
    </location>
</feature>
<organism evidence="2 3">
    <name type="scientific">Solirubrobacter deserti</name>
    <dbReference type="NCBI Taxonomy" id="2282478"/>
    <lineage>
        <taxon>Bacteria</taxon>
        <taxon>Bacillati</taxon>
        <taxon>Actinomycetota</taxon>
        <taxon>Thermoleophilia</taxon>
        <taxon>Solirubrobacterales</taxon>
        <taxon>Solirubrobacteraceae</taxon>
        <taxon>Solirubrobacter</taxon>
    </lineage>
</organism>
<evidence type="ECO:0000256" key="1">
    <source>
        <dbReference type="SAM" id="Phobius"/>
    </source>
</evidence>
<feature type="transmembrane region" description="Helical" evidence="1">
    <location>
        <begin position="171"/>
        <end position="192"/>
    </location>
</feature>
<dbReference type="PANTHER" id="PTHR23542:SF1">
    <property type="entry name" value="MAJOR FACILITATOR SUPERFAMILY (MFS) PROFILE DOMAIN-CONTAINING PROTEIN"/>
    <property type="match status" value="1"/>
</dbReference>
<keyword evidence="1" id="KW-1133">Transmembrane helix</keyword>
<keyword evidence="3" id="KW-1185">Reference proteome</keyword>
<keyword evidence="1" id="KW-0472">Membrane</keyword>
<feature type="transmembrane region" description="Helical" evidence="1">
    <location>
        <begin position="213"/>
        <end position="235"/>
    </location>
</feature>